<gene>
    <name evidence="1" type="ORF">IAB98_05650</name>
</gene>
<dbReference type="SUPFAM" id="SSF54913">
    <property type="entry name" value="GlnB-like"/>
    <property type="match status" value="1"/>
</dbReference>
<comment type="caution">
    <text evidence="1">The sequence shown here is derived from an EMBL/GenBank/DDBJ whole genome shotgun (WGS) entry which is preliminary data.</text>
</comment>
<evidence type="ECO:0000313" key="1">
    <source>
        <dbReference type="EMBL" id="HIR92883.1"/>
    </source>
</evidence>
<dbReference type="EMBL" id="DVHU01000053">
    <property type="protein sequence ID" value="HIR92883.1"/>
    <property type="molecule type" value="Genomic_DNA"/>
</dbReference>
<dbReference type="InterPro" id="IPR011322">
    <property type="entry name" value="N-reg_PII-like_a/b"/>
</dbReference>
<evidence type="ECO:0000313" key="2">
    <source>
        <dbReference type="Proteomes" id="UP000886841"/>
    </source>
</evidence>
<accession>A0A9D1EIX7</accession>
<organism evidence="1 2">
    <name type="scientific">Candidatus Egerieimonas intestinavium</name>
    <dbReference type="NCBI Taxonomy" id="2840777"/>
    <lineage>
        <taxon>Bacteria</taxon>
        <taxon>Bacillati</taxon>
        <taxon>Bacillota</taxon>
        <taxon>Clostridia</taxon>
        <taxon>Lachnospirales</taxon>
        <taxon>Lachnospiraceae</taxon>
        <taxon>Lachnospiraceae incertae sedis</taxon>
        <taxon>Candidatus Egerieimonas</taxon>
    </lineage>
</organism>
<reference evidence="1" key="1">
    <citation type="submission" date="2020-10" db="EMBL/GenBank/DDBJ databases">
        <authorList>
            <person name="Gilroy R."/>
        </authorList>
    </citation>
    <scope>NUCLEOTIDE SEQUENCE</scope>
    <source>
        <strain evidence="1">ChiSxjej1B13-7041</strain>
    </source>
</reference>
<dbReference type="Proteomes" id="UP000886841">
    <property type="component" value="Unassembled WGS sequence"/>
</dbReference>
<dbReference type="AlphaFoldDB" id="A0A9D1EIX7"/>
<name>A0A9D1EIX7_9FIRM</name>
<proteinExistence type="predicted"/>
<protein>
    <submittedName>
        <fullName evidence="1">Transcriptional regulator</fullName>
    </submittedName>
</protein>
<dbReference type="InterPro" id="IPR015867">
    <property type="entry name" value="N-reg_PII/ATP_PRibTrfase_C"/>
</dbReference>
<dbReference type="Gene3D" id="3.30.70.120">
    <property type="match status" value="1"/>
</dbReference>
<reference evidence="1" key="2">
    <citation type="journal article" date="2021" name="PeerJ">
        <title>Extensive microbial diversity within the chicken gut microbiome revealed by metagenomics and culture.</title>
        <authorList>
            <person name="Gilroy R."/>
            <person name="Ravi A."/>
            <person name="Getino M."/>
            <person name="Pursley I."/>
            <person name="Horton D.L."/>
            <person name="Alikhan N.F."/>
            <person name="Baker D."/>
            <person name="Gharbi K."/>
            <person name="Hall N."/>
            <person name="Watson M."/>
            <person name="Adriaenssens E.M."/>
            <person name="Foster-Nyarko E."/>
            <person name="Jarju S."/>
            <person name="Secka A."/>
            <person name="Antonio M."/>
            <person name="Oren A."/>
            <person name="Chaudhuri R.R."/>
            <person name="La Ragione R."/>
            <person name="Hildebrand F."/>
            <person name="Pallen M.J."/>
        </authorList>
    </citation>
    <scope>NUCLEOTIDE SEQUENCE</scope>
    <source>
        <strain evidence="1">ChiSxjej1B13-7041</strain>
    </source>
</reference>
<sequence length="239" mass="26652">MPLSEEEKLFLPRLFLTITREEEEKKLEKALDSFHIPIWYQCRGKGTAPSEMLDIFGLGGTTRLITLGIIPKMRTGELFEALVEKLFIRRRGGGIAITVPLVGLQGAVLQVIKDEAREAIEKRMKERIREDMAEVQRKSEYTVVWVSVTSGFGDDVIDAAREAGARGGTIMKGRRKNSEYVSQHLGISLQEEQEFVMIVTPREKKKAVMSAISEACGLRSKAHGIVIALPVDEAIGLEL</sequence>